<reference evidence="2 3" key="1">
    <citation type="submission" date="2019-11" db="EMBL/GenBank/DDBJ databases">
        <title>Phenotypic characterization of an OXA-22 and OXA-60 co-producing Ralstonia pickettii clinical strain.</title>
        <authorList>
            <person name="He F."/>
        </authorList>
    </citation>
    <scope>NUCLEOTIDE SEQUENCE [LARGE SCALE GENOMIC DNA]</scope>
    <source>
        <strain evidence="2 3">PSLESD1</strain>
    </source>
</reference>
<proteinExistence type="predicted"/>
<evidence type="ECO:0000313" key="1">
    <source>
        <dbReference type="EMBL" id="CAJ0722592.1"/>
    </source>
</evidence>
<sequence length="181" mass="20079">MSKIIKLQNGAPQIVADEWTVLRAPEGGELTQADVDAAAHAIVPLAYWQAHRDALLGRARAGTLAVWLAPDDEPFALEADLPNLSLVAVDFPVFRDGRGYSTAFLLRQRLGFTRELRAIGDVLRDQLDFMRRCGFDAYAVRADKNIDDALNGFGEISVRYQGAVDEPRPLFRRERAVQEAA</sequence>
<comment type="caution">
    <text evidence="2">The sequence shown here is derived from an EMBL/GenBank/DDBJ whole genome shotgun (WGS) entry which is preliminary data.</text>
</comment>
<keyword evidence="4" id="KW-1185">Reference proteome</keyword>
<reference evidence="1 4" key="2">
    <citation type="submission" date="2023-07" db="EMBL/GenBank/DDBJ databases">
        <authorList>
            <person name="Peeters C."/>
        </authorList>
    </citation>
    <scope>NUCLEOTIDE SEQUENCE [LARGE SCALE GENOMIC DNA]</scope>
    <source>
        <strain evidence="1 4">R-38712</strain>
    </source>
</reference>
<name>A0A1C0XDQ1_RALPI</name>
<evidence type="ECO:0000313" key="2">
    <source>
        <dbReference type="EMBL" id="MRS99007.1"/>
    </source>
</evidence>
<dbReference type="EMBL" id="WJYN01000003">
    <property type="protein sequence ID" value="MRS99007.1"/>
    <property type="molecule type" value="Genomic_DNA"/>
</dbReference>
<accession>A0A1C0XDQ1</accession>
<protein>
    <submittedName>
        <fullName evidence="2">DUF934 domain-containing protein</fullName>
    </submittedName>
</protein>
<dbReference type="PIRSF" id="PIRSF030820">
    <property type="entry name" value="UCP030820"/>
    <property type="match status" value="1"/>
</dbReference>
<gene>
    <name evidence="2" type="ORF">GJQ57_10135</name>
    <name evidence="1" type="ORF">R38712_01130</name>
</gene>
<evidence type="ECO:0000313" key="4">
    <source>
        <dbReference type="Proteomes" id="UP001189303"/>
    </source>
</evidence>
<dbReference type="InterPro" id="IPR008318">
    <property type="entry name" value="UCP030820"/>
</dbReference>
<dbReference type="Proteomes" id="UP000441032">
    <property type="component" value="Unassembled WGS sequence"/>
</dbReference>
<dbReference type="Pfam" id="PF06073">
    <property type="entry name" value="DUF934"/>
    <property type="match status" value="1"/>
</dbReference>
<dbReference type="AlphaFoldDB" id="A0A1C0XDQ1"/>
<evidence type="ECO:0000313" key="3">
    <source>
        <dbReference type="Proteomes" id="UP000441032"/>
    </source>
</evidence>
<dbReference type="RefSeq" id="WP_012762603.1">
    <property type="nucleotide sequence ID" value="NZ_CATWFT010000002.1"/>
</dbReference>
<organism evidence="2 3">
    <name type="scientific">Ralstonia pickettii</name>
    <name type="common">Burkholderia pickettii</name>
    <dbReference type="NCBI Taxonomy" id="329"/>
    <lineage>
        <taxon>Bacteria</taxon>
        <taxon>Pseudomonadati</taxon>
        <taxon>Pseudomonadota</taxon>
        <taxon>Betaproteobacteria</taxon>
        <taxon>Burkholderiales</taxon>
        <taxon>Burkholderiaceae</taxon>
        <taxon>Ralstonia</taxon>
    </lineage>
</organism>
<dbReference type="Proteomes" id="UP001189303">
    <property type="component" value="Unassembled WGS sequence"/>
</dbReference>
<dbReference type="EMBL" id="CATWFT010000002">
    <property type="protein sequence ID" value="CAJ0722592.1"/>
    <property type="molecule type" value="Genomic_DNA"/>
</dbReference>